<dbReference type="EMBL" id="JH816866">
    <property type="protein sequence ID" value="EKC41680.1"/>
    <property type="molecule type" value="Genomic_DNA"/>
</dbReference>
<dbReference type="AlphaFoldDB" id="K1RJ89"/>
<protein>
    <submittedName>
        <fullName evidence="1">Uncharacterized protein</fullName>
    </submittedName>
</protein>
<reference evidence="1" key="1">
    <citation type="journal article" date="2012" name="Nature">
        <title>The oyster genome reveals stress adaptation and complexity of shell formation.</title>
        <authorList>
            <person name="Zhang G."/>
            <person name="Fang X."/>
            <person name="Guo X."/>
            <person name="Li L."/>
            <person name="Luo R."/>
            <person name="Xu F."/>
            <person name="Yang P."/>
            <person name="Zhang L."/>
            <person name="Wang X."/>
            <person name="Qi H."/>
            <person name="Xiong Z."/>
            <person name="Que H."/>
            <person name="Xie Y."/>
            <person name="Holland P.W."/>
            <person name="Paps J."/>
            <person name="Zhu Y."/>
            <person name="Wu F."/>
            <person name="Chen Y."/>
            <person name="Wang J."/>
            <person name="Peng C."/>
            <person name="Meng J."/>
            <person name="Yang L."/>
            <person name="Liu J."/>
            <person name="Wen B."/>
            <person name="Zhang N."/>
            <person name="Huang Z."/>
            <person name="Zhu Q."/>
            <person name="Feng Y."/>
            <person name="Mount A."/>
            <person name="Hedgecock D."/>
            <person name="Xu Z."/>
            <person name="Liu Y."/>
            <person name="Domazet-Loso T."/>
            <person name="Du Y."/>
            <person name="Sun X."/>
            <person name="Zhang S."/>
            <person name="Liu B."/>
            <person name="Cheng P."/>
            <person name="Jiang X."/>
            <person name="Li J."/>
            <person name="Fan D."/>
            <person name="Wang W."/>
            <person name="Fu W."/>
            <person name="Wang T."/>
            <person name="Wang B."/>
            <person name="Zhang J."/>
            <person name="Peng Z."/>
            <person name="Li Y."/>
            <person name="Li N."/>
            <person name="Wang J."/>
            <person name="Chen M."/>
            <person name="He Y."/>
            <person name="Tan F."/>
            <person name="Song X."/>
            <person name="Zheng Q."/>
            <person name="Huang R."/>
            <person name="Yang H."/>
            <person name="Du X."/>
            <person name="Chen L."/>
            <person name="Yang M."/>
            <person name="Gaffney P.M."/>
            <person name="Wang S."/>
            <person name="Luo L."/>
            <person name="She Z."/>
            <person name="Ming Y."/>
            <person name="Huang W."/>
            <person name="Zhang S."/>
            <person name="Huang B."/>
            <person name="Zhang Y."/>
            <person name="Qu T."/>
            <person name="Ni P."/>
            <person name="Miao G."/>
            <person name="Wang J."/>
            <person name="Wang Q."/>
            <person name="Steinberg C.E."/>
            <person name="Wang H."/>
            <person name="Li N."/>
            <person name="Qian L."/>
            <person name="Zhang G."/>
            <person name="Li Y."/>
            <person name="Yang H."/>
            <person name="Liu X."/>
            <person name="Wang J."/>
            <person name="Yin Y."/>
            <person name="Wang J."/>
        </authorList>
    </citation>
    <scope>NUCLEOTIDE SEQUENCE [LARGE SCALE GENOMIC DNA]</scope>
    <source>
        <strain evidence="1">05x7-T-G4-1.051#20</strain>
    </source>
</reference>
<dbReference type="InParanoid" id="K1RJ89"/>
<proteinExistence type="predicted"/>
<gene>
    <name evidence="1" type="ORF">CGI_10028426</name>
</gene>
<sequence length="452" mass="52088">MNTYFETTQAARLRTARKNQKLKAGVQKPKRHAGKLGNYLFDRDVFQKFIEALPSCSKVSWRNLGIRFQVKNKSGLRPSNAGQVLMEAAKSLGIDVSKFKTENRISGRDYAQRIRRARHKLMYEKVSIPPASQPTRKLHTEIRRRLNNQEIYVGELIAPKTYRRNHITSSGVVEETEVTVHGRKIPLEHIRRQMNVDQGLLFRWRKDDYENLDEETILKRFSKLKITVPSEPMSALDELMKVEHTRNLKVWHDHSDILNHSYSKATDVDQLSYTSTRLEDINSLHQPTYFKGTSIYHVLRVFSGDGPARQFEAGHQRGGHYSCLCGISVKEHQNLECALRFNPRTLSERMKILKSGVLWKEYSERNINPLCNLKKEALTDELEARGVDTYGKSAAEMKEKLVEILHGIQRPPALLSSDIHSLSLSRYEIPPCEPLHDLSNIVQNLITELPTR</sequence>
<evidence type="ECO:0000313" key="1">
    <source>
        <dbReference type="EMBL" id="EKC41680.1"/>
    </source>
</evidence>
<name>K1RJ89_MAGGI</name>
<dbReference type="HOGENOM" id="CLU_605885_0_0_1"/>
<organism evidence="1">
    <name type="scientific">Magallana gigas</name>
    <name type="common">Pacific oyster</name>
    <name type="synonym">Crassostrea gigas</name>
    <dbReference type="NCBI Taxonomy" id="29159"/>
    <lineage>
        <taxon>Eukaryota</taxon>
        <taxon>Metazoa</taxon>
        <taxon>Spiralia</taxon>
        <taxon>Lophotrochozoa</taxon>
        <taxon>Mollusca</taxon>
        <taxon>Bivalvia</taxon>
        <taxon>Autobranchia</taxon>
        <taxon>Pteriomorphia</taxon>
        <taxon>Ostreida</taxon>
        <taxon>Ostreoidea</taxon>
        <taxon>Ostreidae</taxon>
        <taxon>Magallana</taxon>
    </lineage>
</organism>
<accession>K1RJ89</accession>